<evidence type="ECO:0000313" key="6">
    <source>
        <dbReference type="Proteomes" id="UP000310158"/>
    </source>
</evidence>
<comment type="subunit">
    <text evidence="2">Interacts with coenzyme Q.</text>
</comment>
<sequence>MKVPFAGAECSGSEPSTFLFHSGTSMSILNRLFLSPNIVRTRIQSPSNHRTFITLPDLSSLSPFSSGPGSGQRDQSYHERKILPYGRDELYRVVADVASYHKFIPFCTSSRVLKSSTPLHTHLAAKGKPDMLEMEGELTVSFLTFKESYAYGWDGALLPGRRFVINTSVQKPYDYMAIPACLSSIVASQYIQSTTVL</sequence>
<name>A0A4S4LXP4_9AGAM</name>
<dbReference type="Gene3D" id="3.30.530.20">
    <property type="match status" value="1"/>
</dbReference>
<dbReference type="InterPro" id="IPR023393">
    <property type="entry name" value="START-like_dom_sf"/>
</dbReference>
<dbReference type="PANTHER" id="PTHR12901">
    <property type="entry name" value="SPERM PROTEIN HOMOLOG"/>
    <property type="match status" value="1"/>
</dbReference>
<dbReference type="EMBL" id="SGPL01000112">
    <property type="protein sequence ID" value="THH17424.1"/>
    <property type="molecule type" value="Genomic_DNA"/>
</dbReference>
<comment type="function">
    <text evidence="3">Required for the function of coenzyme Q in the respiratory chain. May serve as a chaperone or may be involved in the transport of Q6 from its site of synthesis to the catalytic sites of the respiratory complexes.</text>
</comment>
<dbReference type="InterPro" id="IPR005031">
    <property type="entry name" value="COQ10_START"/>
</dbReference>
<dbReference type="Proteomes" id="UP000310158">
    <property type="component" value="Unassembled WGS sequence"/>
</dbReference>
<dbReference type="PANTHER" id="PTHR12901:SF10">
    <property type="entry name" value="COENZYME Q-BINDING PROTEIN COQ10, MITOCHONDRIAL"/>
    <property type="match status" value="1"/>
</dbReference>
<evidence type="ECO:0000259" key="4">
    <source>
        <dbReference type="Pfam" id="PF03364"/>
    </source>
</evidence>
<organism evidence="5 6">
    <name type="scientific">Bondarzewia mesenterica</name>
    <dbReference type="NCBI Taxonomy" id="1095465"/>
    <lineage>
        <taxon>Eukaryota</taxon>
        <taxon>Fungi</taxon>
        <taxon>Dikarya</taxon>
        <taxon>Basidiomycota</taxon>
        <taxon>Agaricomycotina</taxon>
        <taxon>Agaricomycetes</taxon>
        <taxon>Russulales</taxon>
        <taxon>Bondarzewiaceae</taxon>
        <taxon>Bondarzewia</taxon>
    </lineage>
</organism>
<evidence type="ECO:0000313" key="5">
    <source>
        <dbReference type="EMBL" id="THH17424.1"/>
    </source>
</evidence>
<dbReference type="GO" id="GO:0005739">
    <property type="term" value="C:mitochondrion"/>
    <property type="evidence" value="ECO:0007669"/>
    <property type="project" value="TreeGrafter"/>
</dbReference>
<comment type="caution">
    <text evidence="5">The sequence shown here is derived from an EMBL/GenBank/DDBJ whole genome shotgun (WGS) entry which is preliminary data.</text>
</comment>
<dbReference type="GO" id="GO:0048039">
    <property type="term" value="F:ubiquinone binding"/>
    <property type="evidence" value="ECO:0007669"/>
    <property type="project" value="InterPro"/>
</dbReference>
<gene>
    <name evidence="5" type="ORF">EW146_g3383</name>
</gene>
<dbReference type="Pfam" id="PF03364">
    <property type="entry name" value="Polyketide_cyc"/>
    <property type="match status" value="1"/>
</dbReference>
<protein>
    <recommendedName>
        <fullName evidence="4">Coenzyme Q-binding protein COQ10 START domain-containing protein</fullName>
    </recommendedName>
</protein>
<keyword evidence="6" id="KW-1185">Reference proteome</keyword>
<feature type="domain" description="Coenzyme Q-binding protein COQ10 START" evidence="4">
    <location>
        <begin position="84"/>
        <end position="148"/>
    </location>
</feature>
<evidence type="ECO:0000256" key="2">
    <source>
        <dbReference type="ARBA" id="ARBA00011814"/>
    </source>
</evidence>
<dbReference type="AlphaFoldDB" id="A0A4S4LXP4"/>
<dbReference type="OrthoDB" id="292693at2759"/>
<accession>A0A4S4LXP4</accession>
<proteinExistence type="inferred from homology"/>
<reference evidence="5 6" key="1">
    <citation type="submission" date="2019-02" db="EMBL/GenBank/DDBJ databases">
        <title>Genome sequencing of the rare red list fungi Bondarzewia mesenterica.</title>
        <authorList>
            <person name="Buettner E."/>
            <person name="Kellner H."/>
        </authorList>
    </citation>
    <scope>NUCLEOTIDE SEQUENCE [LARGE SCALE GENOMIC DNA]</scope>
    <source>
        <strain evidence="5 6">DSM 108281</strain>
    </source>
</reference>
<dbReference type="GO" id="GO:0045333">
    <property type="term" value="P:cellular respiration"/>
    <property type="evidence" value="ECO:0007669"/>
    <property type="project" value="InterPro"/>
</dbReference>
<dbReference type="SUPFAM" id="SSF55961">
    <property type="entry name" value="Bet v1-like"/>
    <property type="match status" value="1"/>
</dbReference>
<dbReference type="InterPro" id="IPR044996">
    <property type="entry name" value="COQ10-like"/>
</dbReference>
<comment type="similarity">
    <text evidence="1">Belongs to the COQ10 family.</text>
</comment>
<evidence type="ECO:0000256" key="3">
    <source>
        <dbReference type="ARBA" id="ARBA00024947"/>
    </source>
</evidence>
<evidence type="ECO:0000256" key="1">
    <source>
        <dbReference type="ARBA" id="ARBA00006885"/>
    </source>
</evidence>